<feature type="domain" description="HTH cro/C1-type" evidence="3">
    <location>
        <begin position="87"/>
        <end position="112"/>
    </location>
</feature>
<dbReference type="OrthoDB" id="3680851at2"/>
<protein>
    <submittedName>
        <fullName evidence="4">HAD family hydrolase</fullName>
    </submittedName>
</protein>
<dbReference type="NCBIfam" id="TIGR01549">
    <property type="entry name" value="HAD-SF-IA-v1"/>
    <property type="match status" value="1"/>
</dbReference>
<dbReference type="PANTHER" id="PTHR43316:SF3">
    <property type="entry name" value="HALOACID DEHALOGENASE, TYPE II (AFU_ORTHOLOGUE AFUA_2G07750)-RELATED"/>
    <property type="match status" value="1"/>
</dbReference>
<dbReference type="Gene3D" id="3.40.50.1000">
    <property type="entry name" value="HAD superfamily/HAD-like"/>
    <property type="match status" value="1"/>
</dbReference>
<feature type="region of interest" description="Disordered" evidence="2">
    <location>
        <begin position="1"/>
        <end position="45"/>
    </location>
</feature>
<dbReference type="AlphaFoldDB" id="A0A5S4GD23"/>
<dbReference type="GO" id="GO:0016787">
    <property type="term" value="F:hydrolase activity"/>
    <property type="evidence" value="ECO:0007669"/>
    <property type="project" value="UniProtKB-KW"/>
</dbReference>
<organism evidence="4 5">
    <name type="scientific">Nonomuraea zeae</name>
    <dbReference type="NCBI Taxonomy" id="1642303"/>
    <lineage>
        <taxon>Bacteria</taxon>
        <taxon>Bacillati</taxon>
        <taxon>Actinomycetota</taxon>
        <taxon>Actinomycetes</taxon>
        <taxon>Streptosporangiales</taxon>
        <taxon>Streptosporangiaceae</taxon>
        <taxon>Nonomuraea</taxon>
    </lineage>
</organism>
<dbReference type="SUPFAM" id="SSF56784">
    <property type="entry name" value="HAD-like"/>
    <property type="match status" value="1"/>
</dbReference>
<keyword evidence="1 4" id="KW-0378">Hydrolase</keyword>
<dbReference type="RefSeq" id="WP_138692667.1">
    <property type="nucleotide sequence ID" value="NZ_JBHSAZ010000107.1"/>
</dbReference>
<dbReference type="PANTHER" id="PTHR43316">
    <property type="entry name" value="HYDROLASE, HALOACID DELAHOGENASE-RELATED"/>
    <property type="match status" value="1"/>
</dbReference>
<evidence type="ECO:0000256" key="1">
    <source>
        <dbReference type="ARBA" id="ARBA00022801"/>
    </source>
</evidence>
<keyword evidence="5" id="KW-1185">Reference proteome</keyword>
<dbReference type="PROSITE" id="PS50943">
    <property type="entry name" value="HTH_CROC1"/>
    <property type="match status" value="1"/>
</dbReference>
<evidence type="ECO:0000259" key="3">
    <source>
        <dbReference type="PROSITE" id="PS50943"/>
    </source>
</evidence>
<dbReference type="InterPro" id="IPR006439">
    <property type="entry name" value="HAD-SF_hydro_IA"/>
</dbReference>
<dbReference type="PRINTS" id="PR00413">
    <property type="entry name" value="HADHALOGNASE"/>
</dbReference>
<evidence type="ECO:0000256" key="2">
    <source>
        <dbReference type="SAM" id="MobiDB-lite"/>
    </source>
</evidence>
<proteinExistence type="predicted"/>
<reference evidence="4 5" key="1">
    <citation type="submission" date="2019-05" db="EMBL/GenBank/DDBJ databases">
        <title>Draft genome sequence of Nonomuraea zeae DSM 100528.</title>
        <authorList>
            <person name="Saricaoglu S."/>
            <person name="Isik K."/>
        </authorList>
    </citation>
    <scope>NUCLEOTIDE SEQUENCE [LARGE SCALE GENOMIC DNA]</scope>
    <source>
        <strain evidence="4 5">DSM 100528</strain>
    </source>
</reference>
<name>A0A5S4GD23_9ACTN</name>
<dbReference type="EMBL" id="VCKX01000092">
    <property type="protein sequence ID" value="TMR30905.1"/>
    <property type="molecule type" value="Genomic_DNA"/>
</dbReference>
<gene>
    <name evidence="4" type="ORF">ETD85_27460</name>
</gene>
<evidence type="ECO:0000313" key="5">
    <source>
        <dbReference type="Proteomes" id="UP000306628"/>
    </source>
</evidence>
<dbReference type="InterPro" id="IPR001387">
    <property type="entry name" value="Cro/C1-type_HTH"/>
</dbReference>
<dbReference type="InterPro" id="IPR023214">
    <property type="entry name" value="HAD_sf"/>
</dbReference>
<dbReference type="NCBIfam" id="TIGR01509">
    <property type="entry name" value="HAD-SF-IA-v3"/>
    <property type="match status" value="1"/>
</dbReference>
<accession>A0A5S4GD23</accession>
<dbReference type="Pfam" id="PF00702">
    <property type="entry name" value="Hydrolase"/>
    <property type="match status" value="1"/>
</dbReference>
<evidence type="ECO:0000313" key="4">
    <source>
        <dbReference type="EMBL" id="TMR30905.1"/>
    </source>
</evidence>
<dbReference type="Proteomes" id="UP000306628">
    <property type="component" value="Unassembled WGS sequence"/>
</dbReference>
<dbReference type="InterPro" id="IPR036412">
    <property type="entry name" value="HAD-like_sf"/>
</dbReference>
<dbReference type="InterPro" id="IPR051540">
    <property type="entry name" value="S-2-haloacid_dehalogenase"/>
</dbReference>
<sequence length="175" mass="18888">MGRTRPAQRGSAGHPRADLARGPGRLLPRAGHREPGRPAGHLPRPGRALRAAELRLGVLSDCTVELAETWPSLPLSRLVDAVVLSCETGRRKPDPELFHLIAQRLGVTPQECLYIGDGGGRELTGASACGMRAVMLRAGDWWDNDVHSREDDWPGPWISSLTETLDLVADGPAGR</sequence>
<comment type="caution">
    <text evidence="4">The sequence shown here is derived from an EMBL/GenBank/DDBJ whole genome shotgun (WGS) entry which is preliminary data.</text>
</comment>